<dbReference type="RefSeq" id="WP_145191614.1">
    <property type="nucleotide sequence ID" value="NZ_CP036290.1"/>
</dbReference>
<protein>
    <submittedName>
        <fullName evidence="1">Uncharacterized protein</fullName>
    </submittedName>
</protein>
<gene>
    <name evidence="1" type="ORF">Pla163_35750</name>
</gene>
<dbReference type="AlphaFoldDB" id="A0A518D4N8"/>
<dbReference type="Proteomes" id="UP000319342">
    <property type="component" value="Chromosome"/>
</dbReference>
<dbReference type="EMBL" id="CP036290">
    <property type="protein sequence ID" value="QDU86424.1"/>
    <property type="molecule type" value="Genomic_DNA"/>
</dbReference>
<keyword evidence="2" id="KW-1185">Reference proteome</keyword>
<organism evidence="1 2">
    <name type="scientific">Rohdeia mirabilis</name>
    <dbReference type="NCBI Taxonomy" id="2528008"/>
    <lineage>
        <taxon>Bacteria</taxon>
        <taxon>Pseudomonadati</taxon>
        <taxon>Planctomycetota</taxon>
        <taxon>Planctomycetia</taxon>
        <taxon>Planctomycetia incertae sedis</taxon>
        <taxon>Rohdeia</taxon>
    </lineage>
</organism>
<proteinExistence type="predicted"/>
<sequence>MRTALTVRLWIGLFALVCFLSGLATGVLMERRSDDPQGAFADFRERLAREFDLAPERERGLAMLLENYQIQLEELESRGLLGLEDELVDLGTQYNVWIRELVIPPSQWDRYDLMLGDAVAAAPQ</sequence>
<evidence type="ECO:0000313" key="2">
    <source>
        <dbReference type="Proteomes" id="UP000319342"/>
    </source>
</evidence>
<reference evidence="1 2" key="1">
    <citation type="submission" date="2019-02" db="EMBL/GenBank/DDBJ databases">
        <title>Deep-cultivation of Planctomycetes and their phenomic and genomic characterization uncovers novel biology.</title>
        <authorList>
            <person name="Wiegand S."/>
            <person name="Jogler M."/>
            <person name="Boedeker C."/>
            <person name="Pinto D."/>
            <person name="Vollmers J."/>
            <person name="Rivas-Marin E."/>
            <person name="Kohn T."/>
            <person name="Peeters S.H."/>
            <person name="Heuer A."/>
            <person name="Rast P."/>
            <person name="Oberbeckmann S."/>
            <person name="Bunk B."/>
            <person name="Jeske O."/>
            <person name="Meyerdierks A."/>
            <person name="Storesund J.E."/>
            <person name="Kallscheuer N."/>
            <person name="Luecker S."/>
            <person name="Lage O.M."/>
            <person name="Pohl T."/>
            <person name="Merkel B.J."/>
            <person name="Hornburger P."/>
            <person name="Mueller R.-W."/>
            <person name="Bruemmer F."/>
            <person name="Labrenz M."/>
            <person name="Spormann A.M."/>
            <person name="Op den Camp H."/>
            <person name="Overmann J."/>
            <person name="Amann R."/>
            <person name="Jetten M.S.M."/>
            <person name="Mascher T."/>
            <person name="Medema M.H."/>
            <person name="Devos D.P."/>
            <person name="Kaster A.-K."/>
            <person name="Ovreas L."/>
            <person name="Rohde M."/>
            <person name="Galperin M.Y."/>
            <person name="Jogler C."/>
        </authorList>
    </citation>
    <scope>NUCLEOTIDE SEQUENCE [LARGE SCALE GENOMIC DNA]</scope>
    <source>
        <strain evidence="1 2">Pla163</strain>
    </source>
</reference>
<name>A0A518D4N8_9BACT</name>
<evidence type="ECO:0000313" key="1">
    <source>
        <dbReference type="EMBL" id="QDU86424.1"/>
    </source>
</evidence>
<accession>A0A518D4N8</accession>